<feature type="repeat" description="RCC1" evidence="2">
    <location>
        <begin position="161"/>
        <end position="212"/>
    </location>
</feature>
<dbReference type="Pfam" id="PF25390">
    <property type="entry name" value="WD40_RLD"/>
    <property type="match status" value="1"/>
</dbReference>
<feature type="repeat" description="RCC1" evidence="2">
    <location>
        <begin position="213"/>
        <end position="257"/>
    </location>
</feature>
<feature type="domain" description="BTB" evidence="3">
    <location>
        <begin position="389"/>
        <end position="456"/>
    </location>
</feature>
<keyword evidence="1" id="KW-0677">Repeat</keyword>
<feature type="repeat" description="RCC1" evidence="2">
    <location>
        <begin position="258"/>
        <end position="309"/>
    </location>
</feature>
<dbReference type="InterPro" id="IPR000210">
    <property type="entry name" value="BTB/POZ_dom"/>
</dbReference>
<organism evidence="4 5">
    <name type="scientific">Phytophthora nicotianae</name>
    <name type="common">Potato buckeye rot agent</name>
    <name type="synonym">Phytophthora parasitica</name>
    <dbReference type="NCBI Taxonomy" id="4792"/>
    <lineage>
        <taxon>Eukaryota</taxon>
        <taxon>Sar</taxon>
        <taxon>Stramenopiles</taxon>
        <taxon>Oomycota</taxon>
        <taxon>Peronosporomycetes</taxon>
        <taxon>Peronosporales</taxon>
        <taxon>Peronosporaceae</taxon>
        <taxon>Phytophthora</taxon>
    </lineage>
</organism>
<evidence type="ECO:0000313" key="5">
    <source>
        <dbReference type="Proteomes" id="UP000052943"/>
    </source>
</evidence>
<proteinExistence type="predicted"/>
<dbReference type="Pfam" id="PF00415">
    <property type="entry name" value="RCC1"/>
    <property type="match status" value="1"/>
</dbReference>
<dbReference type="Gene3D" id="3.30.710.10">
    <property type="entry name" value="Potassium Channel Kv1.1, Chain A"/>
    <property type="match status" value="1"/>
</dbReference>
<evidence type="ECO:0000313" key="4">
    <source>
        <dbReference type="EMBL" id="KUG00419.1"/>
    </source>
</evidence>
<dbReference type="PRINTS" id="PR00633">
    <property type="entry name" value="RCCNDNSATION"/>
</dbReference>
<dbReference type="STRING" id="4790.A0A0W8DWH4"/>
<gene>
    <name evidence="4" type="ORF">AM587_10015826</name>
</gene>
<dbReference type="Proteomes" id="UP000052943">
    <property type="component" value="Unassembled WGS sequence"/>
</dbReference>
<feature type="repeat" description="RCC1" evidence="2">
    <location>
        <begin position="30"/>
        <end position="84"/>
    </location>
</feature>
<evidence type="ECO:0000259" key="3">
    <source>
        <dbReference type="PROSITE" id="PS50097"/>
    </source>
</evidence>
<dbReference type="InterPro" id="IPR000408">
    <property type="entry name" value="Reg_chr_condens"/>
</dbReference>
<dbReference type="InterPro" id="IPR058923">
    <property type="entry name" value="RCC1-like_dom"/>
</dbReference>
<dbReference type="OrthoDB" id="8068875at2759"/>
<dbReference type="InterPro" id="IPR011333">
    <property type="entry name" value="SKP1/BTB/POZ_sf"/>
</dbReference>
<protein>
    <submittedName>
        <fullName evidence="4">RCC1 and BTB domain-containing protein 2</fullName>
    </submittedName>
</protein>
<comment type="caution">
    <text evidence="4">The sequence shown here is derived from an EMBL/GenBank/DDBJ whole genome shotgun (WGS) entry which is preliminary data.</text>
</comment>
<evidence type="ECO:0000256" key="1">
    <source>
        <dbReference type="ARBA" id="ARBA00022737"/>
    </source>
</evidence>
<dbReference type="PROSITE" id="PS50097">
    <property type="entry name" value="BTB"/>
    <property type="match status" value="1"/>
</dbReference>
<evidence type="ECO:0000256" key="2">
    <source>
        <dbReference type="PROSITE-ProRule" id="PRU00235"/>
    </source>
</evidence>
<accession>A0A0W8DWH4</accession>
<reference evidence="4 5" key="1">
    <citation type="submission" date="2015-11" db="EMBL/GenBank/DDBJ databases">
        <title>Genomes and virulence difference between two physiological races of Phytophthora nicotianae.</title>
        <authorList>
            <person name="Liu H."/>
            <person name="Ma X."/>
            <person name="Yu H."/>
            <person name="Fang D."/>
            <person name="Li Y."/>
            <person name="Wang X."/>
            <person name="Wang W."/>
            <person name="Dong Y."/>
            <person name="Xiao B."/>
        </authorList>
    </citation>
    <scope>NUCLEOTIDE SEQUENCE [LARGE SCALE GENOMIC DNA]</scope>
    <source>
        <strain evidence="5">race 0</strain>
    </source>
</reference>
<dbReference type="PROSITE" id="PS00626">
    <property type="entry name" value="RCC1_2"/>
    <property type="match status" value="2"/>
</dbReference>
<dbReference type="SUPFAM" id="SSF50985">
    <property type="entry name" value="RCC1/BLIP-II"/>
    <property type="match status" value="1"/>
</dbReference>
<dbReference type="AlphaFoldDB" id="A0A0W8DWH4"/>
<dbReference type="SMART" id="SM00225">
    <property type="entry name" value="BTB"/>
    <property type="match status" value="1"/>
</dbReference>
<dbReference type="SUPFAM" id="SSF54695">
    <property type="entry name" value="POZ domain"/>
    <property type="match status" value="1"/>
</dbReference>
<dbReference type="Gene3D" id="2.130.10.30">
    <property type="entry name" value="Regulator of chromosome condensation 1/beta-lactamase-inhibitor protein II"/>
    <property type="match status" value="3"/>
</dbReference>
<dbReference type="PANTHER" id="PTHR22872">
    <property type="entry name" value="BTK-BINDING PROTEIN-RELATED"/>
    <property type="match status" value="1"/>
</dbReference>
<dbReference type="InterPro" id="IPR051625">
    <property type="entry name" value="Signaling_Regulatory_Domain"/>
</dbReference>
<sequence length="527" mass="56631">MAANHLLATPAFALPIGSSSDDEDDGGEDAGVYSFGQNTYGELALGDTNDRSNPTRVDLGRNSGGKRVVDVACGNEQTAILFGITCILKLLGAISGARHSHLSVENGDVFTCGYNDSGQCAIGTTERVPTLRFSPGLSSNRTARVFSGNGSEHLAALSANGNLYTVGFNMRGQLGLGTATTVTEATLVEELVGKRVVDVACSYFHTAIVIDNGDLYACGCNDYGQLGLGDHSAPPLDRAVVPQLSCGYHHTAIVTEDGAVYTFGRNDYGQLGLGHKLHTARPTHVESLSRMRITQVACGCYHTLALSGDGKVFPFGRNNHGQLGLETTVDCLSPQLISTLRNKSVIKVAAGFYHSVCLVGMLKDENQSTNGSGTLSGDLRKMLNNSTRSDITFVIEGRPLFAHSCILVARCEPLEKMLDGRMKDGSQPEIAIPEYSYDVFAAFMEFLYTDQVVALATPDLAADFALELHALADQYLVTSLRRLFHTLVEAKFVQTNSAHFRNAFTLKKRCLGFIMDHFAHVIASKVL</sequence>
<name>A0A0W8DWH4_PHYNI</name>
<feature type="repeat" description="RCC1" evidence="2">
    <location>
        <begin position="310"/>
        <end position="361"/>
    </location>
</feature>
<dbReference type="Pfam" id="PF00651">
    <property type="entry name" value="BTB"/>
    <property type="match status" value="1"/>
</dbReference>
<dbReference type="PROSITE" id="PS50012">
    <property type="entry name" value="RCC1_3"/>
    <property type="match status" value="5"/>
</dbReference>
<dbReference type="InterPro" id="IPR009091">
    <property type="entry name" value="RCC1/BLIP-II"/>
</dbReference>
<dbReference type="EMBL" id="LNFO01000676">
    <property type="protein sequence ID" value="KUG00419.1"/>
    <property type="molecule type" value="Genomic_DNA"/>
</dbReference>